<dbReference type="InParanoid" id="Q5KDR5"/>
<dbReference type="Proteomes" id="UP000002149">
    <property type="component" value="Chromosome 7"/>
</dbReference>
<dbReference type="PRINTS" id="PR00081">
    <property type="entry name" value="GDHRDH"/>
</dbReference>
<proteinExistence type="inferred from homology"/>
<dbReference type="PaxDb" id="214684-Q5KDR5"/>
<dbReference type="GO" id="GO:0004316">
    <property type="term" value="F:3-oxoacyl-[acyl-carrier-protein] reductase (NADPH) activity"/>
    <property type="evidence" value="ECO:0007669"/>
    <property type="project" value="UniProtKB-EC"/>
</dbReference>
<dbReference type="SUPFAM" id="SSF51735">
    <property type="entry name" value="NAD(P)-binding Rossmann-fold domains"/>
    <property type="match status" value="1"/>
</dbReference>
<dbReference type="AlphaFoldDB" id="Q5KDR5"/>
<dbReference type="InterPro" id="IPR002347">
    <property type="entry name" value="SDR_fam"/>
</dbReference>
<dbReference type="GO" id="GO:0016628">
    <property type="term" value="F:oxidoreductase activity, acting on the CH-CH group of donors, NAD or NADP as acceptor"/>
    <property type="evidence" value="ECO:0000318"/>
    <property type="project" value="GO_Central"/>
</dbReference>
<dbReference type="Gene3D" id="3.40.50.720">
    <property type="entry name" value="NAD(P)-binding Rossmann-like Domain"/>
    <property type="match status" value="1"/>
</dbReference>
<dbReference type="InterPro" id="IPR036291">
    <property type="entry name" value="NAD(P)-bd_dom_sf"/>
</dbReference>
<comment type="catalytic activity">
    <reaction evidence="3">
        <text>a (3R)-hydroxyacyl-[ACP] + NADP(+) = a 3-oxoacyl-[ACP] + NADPH + H(+)</text>
        <dbReference type="Rhea" id="RHEA:17397"/>
        <dbReference type="Rhea" id="RHEA-COMP:9916"/>
        <dbReference type="Rhea" id="RHEA-COMP:9945"/>
        <dbReference type="ChEBI" id="CHEBI:15378"/>
        <dbReference type="ChEBI" id="CHEBI:57783"/>
        <dbReference type="ChEBI" id="CHEBI:58349"/>
        <dbReference type="ChEBI" id="CHEBI:78776"/>
        <dbReference type="ChEBI" id="CHEBI:78827"/>
        <dbReference type="EC" id="1.1.1.100"/>
    </reaction>
</comment>
<dbReference type="KEGG" id="cne:CNG03050"/>
<dbReference type="EMBL" id="AE017347">
    <property type="protein sequence ID" value="AAW44695.2"/>
    <property type="molecule type" value="Genomic_DNA"/>
</dbReference>
<dbReference type="Pfam" id="PF13561">
    <property type="entry name" value="adh_short_C2"/>
    <property type="match status" value="1"/>
</dbReference>
<dbReference type="PANTHER" id="PTHR42879">
    <property type="entry name" value="3-OXOACYL-(ACYL-CARRIER-PROTEIN) REDUCTASE"/>
    <property type="match status" value="1"/>
</dbReference>
<keyword evidence="5" id="KW-1185">Reference proteome</keyword>
<evidence type="ECO:0000256" key="3">
    <source>
        <dbReference type="ARBA" id="ARBA00048508"/>
    </source>
</evidence>
<dbReference type="STRING" id="214684.Q5KDR5"/>
<protein>
    <recommendedName>
        <fullName evidence="2">3-oxoacyl-[acyl-carrier-protein] reductase</fullName>
        <ecNumber evidence="2">1.1.1.100</ecNumber>
    </recommendedName>
</protein>
<evidence type="ECO:0000313" key="4">
    <source>
        <dbReference type="EMBL" id="AAW44695.2"/>
    </source>
</evidence>
<dbReference type="OrthoDB" id="3819888at2759"/>
<dbReference type="InterPro" id="IPR050259">
    <property type="entry name" value="SDR"/>
</dbReference>
<dbReference type="HOGENOM" id="CLU_010194_1_1_1"/>
<name>Q5KDR5_CRYD1</name>
<dbReference type="PANTHER" id="PTHR42879:SF2">
    <property type="entry name" value="3-OXOACYL-[ACYL-CARRIER-PROTEIN] REDUCTASE FABG"/>
    <property type="match status" value="1"/>
</dbReference>
<dbReference type="PRINTS" id="PR00080">
    <property type="entry name" value="SDRFAMILY"/>
</dbReference>
<evidence type="ECO:0000256" key="2">
    <source>
        <dbReference type="ARBA" id="ARBA00012948"/>
    </source>
</evidence>
<dbReference type="GeneID" id="3258657"/>
<dbReference type="EC" id="1.1.1.100" evidence="2"/>
<sequence length="344" mass="37755">MMKRLNPALRRDPFETHFIQHHIVHFAYSQLIHKLSSITCPLYHHLPPIMDYSSFIGSQLFSVKGRTCIVTGGGTGIGKGIAAALILNGAKVFIIGRRLNVIQETANELTNAAVRAQSEGQCIPVEGDVATKQGVSDIYEKIVNLTDRLDYLVNNAGFSANWRKQCPDLNDPIGLEEQLWSIEDSDFANMTAIHCAGPYFLAVKCIPLFKNSDNPSVCNITSLAAHFFNRAVCEYSYGQSKAAEVHLTRLMAAGLLPYKIRCNSVCPGLFRSQLTTGTTDLDAPLWPPMQRATEEAIPARRVGKWEEIAGAVLMLASPAGAYFNEAELIIDGGWRLCASANDVK</sequence>
<dbReference type="VEuPathDB" id="FungiDB:CNG03050"/>
<reference evidence="4 5" key="1">
    <citation type="journal article" date="2005" name="Science">
        <title>The genome of the basidiomycetous yeast and human pathogen Cryptococcus neoformans.</title>
        <authorList>
            <person name="Loftus B.J."/>
            <person name="Fung E."/>
            <person name="Roncaglia P."/>
            <person name="Rowley D."/>
            <person name="Amedeo P."/>
            <person name="Bruno D."/>
            <person name="Vamathevan J."/>
            <person name="Miranda M."/>
            <person name="Anderson I.J."/>
            <person name="Fraser J.A."/>
            <person name="Allen J.E."/>
            <person name="Bosdet I.E."/>
            <person name="Brent M.R."/>
            <person name="Chiu R."/>
            <person name="Doering T.L."/>
            <person name="Donlin M.J."/>
            <person name="D'Souza C.A."/>
            <person name="Fox D.S."/>
            <person name="Grinberg V."/>
            <person name="Fu J."/>
            <person name="Fukushima M."/>
            <person name="Haas B.J."/>
            <person name="Huang J.C."/>
            <person name="Janbon G."/>
            <person name="Jones S.J."/>
            <person name="Koo H.L."/>
            <person name="Krzywinski M.I."/>
            <person name="Kwon-Chung J.K."/>
            <person name="Lengeler K.B."/>
            <person name="Maiti R."/>
            <person name="Marra M.A."/>
            <person name="Marra R.E."/>
            <person name="Mathewson C.A."/>
            <person name="Mitchell T.G."/>
            <person name="Pertea M."/>
            <person name="Riggs F.R."/>
            <person name="Salzberg S.L."/>
            <person name="Schein J.E."/>
            <person name="Shvartsbeyn A."/>
            <person name="Shin H."/>
            <person name="Shumway M."/>
            <person name="Specht C.A."/>
            <person name="Suh B.B."/>
            <person name="Tenney A."/>
            <person name="Utterback T.R."/>
            <person name="Wickes B.L."/>
            <person name="Wortman J.R."/>
            <person name="Wye N.H."/>
            <person name="Kronstad J.W."/>
            <person name="Lodge J.K."/>
            <person name="Heitman J."/>
            <person name="Davis R.W."/>
            <person name="Fraser C.M."/>
            <person name="Hyman R.W."/>
        </authorList>
    </citation>
    <scope>NUCLEOTIDE SEQUENCE [LARGE SCALE GENOMIC DNA]</scope>
    <source>
        <strain evidence="5">JEC21 / ATCC MYA-565</strain>
    </source>
</reference>
<evidence type="ECO:0000256" key="1">
    <source>
        <dbReference type="ARBA" id="ARBA00006484"/>
    </source>
</evidence>
<evidence type="ECO:0000313" key="5">
    <source>
        <dbReference type="Proteomes" id="UP000002149"/>
    </source>
</evidence>
<gene>
    <name evidence="4" type="ordered locus">CNG03050</name>
</gene>
<dbReference type="RefSeq" id="XP_024513240.1">
    <property type="nucleotide sequence ID" value="XM_024657573.1"/>
</dbReference>
<comment type="similarity">
    <text evidence="1">Belongs to the short-chain dehydrogenases/reductases (SDR) family.</text>
</comment>
<organism evidence="4 5">
    <name type="scientific">Cryptococcus deneoformans (strain JEC21 / ATCC MYA-565)</name>
    <name type="common">Cryptococcus neoformans var. neoformans serotype D</name>
    <dbReference type="NCBI Taxonomy" id="214684"/>
    <lineage>
        <taxon>Eukaryota</taxon>
        <taxon>Fungi</taxon>
        <taxon>Dikarya</taxon>
        <taxon>Basidiomycota</taxon>
        <taxon>Agaricomycotina</taxon>
        <taxon>Tremellomycetes</taxon>
        <taxon>Tremellales</taxon>
        <taxon>Cryptococcaceae</taxon>
        <taxon>Cryptococcus</taxon>
        <taxon>Cryptococcus neoformans species complex</taxon>
    </lineage>
</organism>
<accession>Q5KDR5</accession>